<evidence type="ECO:0008006" key="3">
    <source>
        <dbReference type="Google" id="ProtNLM"/>
    </source>
</evidence>
<protein>
    <recommendedName>
        <fullName evidence="3">Efflux ABC transporter, permease protein</fullName>
    </recommendedName>
</protein>
<sequence length="271" mass="28170">MTGALIAYRWELRKLVAQKRTYLGLAAAVGVPLLFVGVLVLSEGSPDGIPFGAEVRRSGLAVPLVILLFGSIWLFPLIVSLVAGDVVATEDGHGTLKTILTRSLDRTAIFVAKAMASATYALVALVLMALAAGVAGILAFGFEPLPSLSGAPVPAPRALVLTVLVLGVYLMPLLAVAAIALLLSTATRNSAAAVVATLMGSLIMQLLGIFSSLEPIQPYLLTTQFSAWLGLVREPMDWAPVGRAAWVCALYAVPALAAGLVVFLRRDVAGG</sequence>
<evidence type="ECO:0000256" key="1">
    <source>
        <dbReference type="SAM" id="Phobius"/>
    </source>
</evidence>
<dbReference type="Pfam" id="PF12730">
    <property type="entry name" value="ABC2_membrane_4"/>
    <property type="match status" value="1"/>
</dbReference>
<dbReference type="PANTHER" id="PTHR37305:SF1">
    <property type="entry name" value="MEMBRANE PROTEIN"/>
    <property type="match status" value="1"/>
</dbReference>
<dbReference type="PANTHER" id="PTHR37305">
    <property type="entry name" value="INTEGRAL MEMBRANE PROTEIN-RELATED"/>
    <property type="match status" value="1"/>
</dbReference>
<name>A0A6J4T1W3_9ACTN</name>
<dbReference type="AlphaFoldDB" id="A0A6J4T1W3"/>
<gene>
    <name evidence="2" type="ORF">AVDCRST_MAG17-2039</name>
</gene>
<feature type="transmembrane region" description="Helical" evidence="1">
    <location>
        <begin position="21"/>
        <end position="41"/>
    </location>
</feature>
<keyword evidence="1" id="KW-0472">Membrane</keyword>
<proteinExistence type="predicted"/>
<feature type="transmembrane region" description="Helical" evidence="1">
    <location>
        <begin position="109"/>
        <end position="138"/>
    </location>
</feature>
<keyword evidence="1" id="KW-0812">Transmembrane</keyword>
<dbReference type="EMBL" id="CADCVV010000159">
    <property type="protein sequence ID" value="CAA9511536.1"/>
    <property type="molecule type" value="Genomic_DNA"/>
</dbReference>
<feature type="transmembrane region" description="Helical" evidence="1">
    <location>
        <begin position="244"/>
        <end position="264"/>
    </location>
</feature>
<feature type="transmembrane region" description="Helical" evidence="1">
    <location>
        <begin position="190"/>
        <end position="210"/>
    </location>
</feature>
<organism evidence="2">
    <name type="scientific">uncultured Solirubrobacterales bacterium</name>
    <dbReference type="NCBI Taxonomy" id="768556"/>
    <lineage>
        <taxon>Bacteria</taxon>
        <taxon>Bacillati</taxon>
        <taxon>Actinomycetota</taxon>
        <taxon>Thermoleophilia</taxon>
        <taxon>Solirubrobacterales</taxon>
        <taxon>environmental samples</taxon>
    </lineage>
</organism>
<feature type="transmembrane region" description="Helical" evidence="1">
    <location>
        <begin position="61"/>
        <end position="88"/>
    </location>
</feature>
<evidence type="ECO:0000313" key="2">
    <source>
        <dbReference type="EMBL" id="CAA9511536.1"/>
    </source>
</evidence>
<keyword evidence="1" id="KW-1133">Transmembrane helix</keyword>
<accession>A0A6J4T1W3</accession>
<feature type="transmembrane region" description="Helical" evidence="1">
    <location>
        <begin position="158"/>
        <end position="183"/>
    </location>
</feature>
<reference evidence="2" key="1">
    <citation type="submission" date="2020-02" db="EMBL/GenBank/DDBJ databases">
        <authorList>
            <person name="Meier V. D."/>
        </authorList>
    </citation>
    <scope>NUCLEOTIDE SEQUENCE</scope>
    <source>
        <strain evidence="2">AVDCRST_MAG17</strain>
    </source>
</reference>